<organism evidence="4 5">
    <name type="scientific">Thermithiobacillus plumbiphilus</name>
    <dbReference type="NCBI Taxonomy" id="1729899"/>
    <lineage>
        <taxon>Bacteria</taxon>
        <taxon>Pseudomonadati</taxon>
        <taxon>Pseudomonadota</taxon>
        <taxon>Acidithiobacillia</taxon>
        <taxon>Acidithiobacillales</taxon>
        <taxon>Thermithiobacillaceae</taxon>
        <taxon>Thermithiobacillus</taxon>
    </lineage>
</organism>
<keyword evidence="2" id="KW-0238">DNA-binding</keyword>
<comment type="caution">
    <text evidence="4">The sequence shown here is derived from an EMBL/GenBank/DDBJ whole genome shotgun (WGS) entry which is preliminary data.</text>
</comment>
<evidence type="ECO:0000313" key="4">
    <source>
        <dbReference type="EMBL" id="MEK8088980.1"/>
    </source>
</evidence>
<dbReference type="InterPro" id="IPR037914">
    <property type="entry name" value="SpoVT-AbrB_sf"/>
</dbReference>
<gene>
    <name evidence="4" type="ORF">WOB96_04300</name>
</gene>
<dbReference type="PROSITE" id="PS51740">
    <property type="entry name" value="SPOVT_ABRB"/>
    <property type="match status" value="1"/>
</dbReference>
<dbReference type="PANTHER" id="PTHR37550">
    <property type="entry name" value="ANTITOXIN VAPB1"/>
    <property type="match status" value="1"/>
</dbReference>
<evidence type="ECO:0000256" key="2">
    <source>
        <dbReference type="PROSITE-ProRule" id="PRU01076"/>
    </source>
</evidence>
<dbReference type="InterPro" id="IPR047976">
    <property type="entry name" value="Anti_VapB2-like"/>
</dbReference>
<feature type="domain" description="SpoVT-AbrB" evidence="3">
    <location>
        <begin position="35"/>
        <end position="75"/>
    </location>
</feature>
<dbReference type="RefSeq" id="WP_341370047.1">
    <property type="nucleotide sequence ID" value="NZ_JBBPCO010000003.1"/>
</dbReference>
<sequence length="112" mass="12730">MIETGRQIWVKKIAQAPIRYIILIHINGGFCMDIAKVFWTGRSQAVRLPKDFRFDADTVRIRRHGNAVILEPIAKDWAWLDAIIGSLDADFVQAAGEQPDPQDRPGLDSLFR</sequence>
<dbReference type="Proteomes" id="UP001446205">
    <property type="component" value="Unassembled WGS sequence"/>
</dbReference>
<proteinExistence type="inferred from homology"/>
<dbReference type="SMART" id="SM00966">
    <property type="entry name" value="SpoVT_AbrB"/>
    <property type="match status" value="1"/>
</dbReference>
<reference evidence="4 5" key="1">
    <citation type="submission" date="2024-04" db="EMBL/GenBank/DDBJ databases">
        <authorList>
            <person name="Abashina T."/>
            <person name="Shaikin A."/>
        </authorList>
    </citation>
    <scope>NUCLEOTIDE SEQUENCE [LARGE SCALE GENOMIC DNA]</scope>
    <source>
        <strain evidence="4 5">AAFK</strain>
    </source>
</reference>
<name>A0ABU9D8F0_9PROT</name>
<keyword evidence="5" id="KW-1185">Reference proteome</keyword>
<dbReference type="PANTHER" id="PTHR37550:SF3">
    <property type="entry name" value="ANTITOXIN VAPB1"/>
    <property type="match status" value="1"/>
</dbReference>
<dbReference type="InterPro" id="IPR007159">
    <property type="entry name" value="SpoVT-AbrB_dom"/>
</dbReference>
<dbReference type="SUPFAM" id="SSF89447">
    <property type="entry name" value="AbrB/MazE/MraZ-like"/>
    <property type="match status" value="1"/>
</dbReference>
<dbReference type="InterPro" id="IPR051734">
    <property type="entry name" value="VapB_TA_antitoxins"/>
</dbReference>
<evidence type="ECO:0000259" key="3">
    <source>
        <dbReference type="PROSITE" id="PS51740"/>
    </source>
</evidence>
<protein>
    <submittedName>
        <fullName evidence="4">Antitoxin</fullName>
    </submittedName>
</protein>
<dbReference type="Pfam" id="PF04014">
    <property type="entry name" value="MazE_antitoxin"/>
    <property type="match status" value="1"/>
</dbReference>
<accession>A0ABU9D8F0</accession>
<dbReference type="Gene3D" id="2.10.260.10">
    <property type="match status" value="1"/>
</dbReference>
<dbReference type="NCBIfam" id="NF040493">
    <property type="entry name" value="TA_anti_VapB"/>
    <property type="match status" value="1"/>
</dbReference>
<dbReference type="EMBL" id="JBBPCO010000003">
    <property type="protein sequence ID" value="MEK8088980.1"/>
    <property type="molecule type" value="Genomic_DNA"/>
</dbReference>
<evidence type="ECO:0000313" key="5">
    <source>
        <dbReference type="Proteomes" id="UP001446205"/>
    </source>
</evidence>
<comment type="similarity">
    <text evidence="1">Belongs to the VapB family.</text>
</comment>
<evidence type="ECO:0000256" key="1">
    <source>
        <dbReference type="ARBA" id="ARBA00007924"/>
    </source>
</evidence>